<dbReference type="AlphaFoldDB" id="A0A9X3F420"/>
<comment type="caution">
    <text evidence="1">The sequence shown here is derived from an EMBL/GenBank/DDBJ whole genome shotgun (WGS) entry which is preliminary data.</text>
</comment>
<keyword evidence="2" id="KW-1185">Reference proteome</keyword>
<dbReference type="Proteomes" id="UP001145087">
    <property type="component" value="Unassembled WGS sequence"/>
</dbReference>
<reference evidence="1" key="1">
    <citation type="submission" date="2022-11" db="EMBL/GenBank/DDBJ databases">
        <title>Marilongibacter aestuarii gen. nov., sp. nov., isolated from tidal flat sediment.</title>
        <authorList>
            <person name="Jiayan W."/>
        </authorList>
    </citation>
    <scope>NUCLEOTIDE SEQUENCE</scope>
    <source>
        <strain evidence="1">Z1-6</strain>
    </source>
</reference>
<evidence type="ECO:0000313" key="2">
    <source>
        <dbReference type="Proteomes" id="UP001145087"/>
    </source>
</evidence>
<protein>
    <recommendedName>
        <fullName evidence="3">Phage tail protein</fullName>
    </recommendedName>
</protein>
<dbReference type="Gene3D" id="2.130.10.10">
    <property type="entry name" value="YVTN repeat-like/Quinoprotein amine dehydrogenase"/>
    <property type="match status" value="1"/>
</dbReference>
<sequence>MLSLTINNKPLLTGQKFSCRISVKNPFFLFNEIRGPLAADISLPVEGNRGALGNPNRVTKRAKQNDRHFSGAKLLHFGLPLIEGDFVVNNALGTVEGWIQNNLGKLGEELREKNLTELDFGDACAFVNKTTFDPDSDSWCTLRLMNRGFWKDKGKMVESDDGTDIEELTNKFEALAGFFVNQSDTGGVITSANTDGAAVVSPYPFLHSLLDTLLRKNRFYISDNFLKLDADLKTLCLYHNYNILKDTSTIEEQTFALFNFFTQTEEELNLDAISASTWDLAAFNIHDLVPDIDIKKFFLGVQNTFNTFFWFNNNRTVQIIDREGVLKGQAFDLSQYRVSEWKVGERKDVALKFSWDHDNNDSAFNERWENLDDKRDRILDAVNSRNDLNSIILPKEEGDIRLVLNENMYYEYGWFTINEISGGLIEIETVVKGWKPVSIGLQNYFFNDGDKDQEEIKSDFSTLRMAPEGYPVAYQNGNSKTFSSVREPFSPRLMFYKGNNTGGDESVSGKKFDWKGDSGFVFSRYRLTAPFLAGRLPIEADFRFPPRILHYVMNNIYQKMKDSECEFMIEQLDADPGPEEETLVRIQAYKLEDNFWSFNPGVVPGGGDGTEENMVPKFVGVNKYGKPYIVDETGKFKTTSVFGDISTAAYAHHCCVDYHAASNQLFIGGNNGYVHIYDLSDGIRMQSLRMGTISESISGIKVANGKVMVGINNQRQYCYFNQGSFDNYSEATIGTVTGGSSEVGYTIRDFEYYNGYYYMCSAAGEIMRCDATIGQNPKEITDRDTEFICMAQSSSRMYVFSDNDREFSCLKTNTDKWSEFRMLDGSGSDRPPIWEATPNGNNIIALSSEYTHSLFVLESPSAQTRINIGGYGMGAAVVGSDVFIASGSYNLTSGQLYKLAGSQVVYQFNLPDCMSLYAY</sequence>
<dbReference type="RefSeq" id="WP_343332478.1">
    <property type="nucleotide sequence ID" value="NZ_JAPOHD010000013.1"/>
</dbReference>
<gene>
    <name evidence="1" type="ORF">OU798_07310</name>
</gene>
<evidence type="ECO:0008006" key="3">
    <source>
        <dbReference type="Google" id="ProtNLM"/>
    </source>
</evidence>
<evidence type="ECO:0000313" key="1">
    <source>
        <dbReference type="EMBL" id="MCY1720144.1"/>
    </source>
</evidence>
<dbReference type="EMBL" id="JAPOHD010000013">
    <property type="protein sequence ID" value="MCY1720144.1"/>
    <property type="molecule type" value="Genomic_DNA"/>
</dbReference>
<proteinExistence type="predicted"/>
<accession>A0A9X3F420</accession>
<dbReference type="InterPro" id="IPR015943">
    <property type="entry name" value="WD40/YVTN_repeat-like_dom_sf"/>
</dbReference>
<name>A0A9X3F420_9BACT</name>
<dbReference type="InterPro" id="IPR011047">
    <property type="entry name" value="Quinoprotein_ADH-like_sf"/>
</dbReference>
<dbReference type="SUPFAM" id="SSF50998">
    <property type="entry name" value="Quinoprotein alcohol dehydrogenase-like"/>
    <property type="match status" value="1"/>
</dbReference>
<organism evidence="1 2">
    <name type="scientific">Draconibacterium aestuarii</name>
    <dbReference type="NCBI Taxonomy" id="2998507"/>
    <lineage>
        <taxon>Bacteria</taxon>
        <taxon>Pseudomonadati</taxon>
        <taxon>Bacteroidota</taxon>
        <taxon>Bacteroidia</taxon>
        <taxon>Marinilabiliales</taxon>
        <taxon>Prolixibacteraceae</taxon>
        <taxon>Draconibacterium</taxon>
    </lineage>
</organism>